<protein>
    <submittedName>
        <fullName evidence="2">Uncharacterized protein</fullName>
    </submittedName>
</protein>
<dbReference type="EMBL" id="AATQ01000001">
    <property type="protein sequence ID" value="EAU48809.1"/>
    <property type="molecule type" value="Genomic_DNA"/>
</dbReference>
<gene>
    <name evidence="2" type="ORF">R2601_04513</name>
</gene>
<accession>Q0FVU3</accession>
<keyword evidence="3" id="KW-1185">Reference proteome</keyword>
<evidence type="ECO:0000313" key="3">
    <source>
        <dbReference type="Proteomes" id="UP000006230"/>
    </source>
</evidence>
<sequence length="26" mass="2658">MAHCSSSPVSCASPRRATSTAPPISR</sequence>
<evidence type="ECO:0000313" key="2">
    <source>
        <dbReference type="EMBL" id="EAU48809.1"/>
    </source>
</evidence>
<evidence type="ECO:0000256" key="1">
    <source>
        <dbReference type="SAM" id="MobiDB-lite"/>
    </source>
</evidence>
<comment type="caution">
    <text evidence="2">The sequence shown here is derived from an EMBL/GenBank/DDBJ whole genome shotgun (WGS) entry which is preliminary data.</text>
</comment>
<dbReference type="Proteomes" id="UP000006230">
    <property type="component" value="Unassembled WGS sequence"/>
</dbReference>
<proteinExistence type="predicted"/>
<organism evidence="2 3">
    <name type="scientific">Salipiger bermudensis (strain DSM 26914 / JCM 13377 / KCTC 12554 / HTCC2601)</name>
    <name type="common">Pelagibaca bermudensis</name>
    <dbReference type="NCBI Taxonomy" id="314265"/>
    <lineage>
        <taxon>Bacteria</taxon>
        <taxon>Pseudomonadati</taxon>
        <taxon>Pseudomonadota</taxon>
        <taxon>Alphaproteobacteria</taxon>
        <taxon>Rhodobacterales</taxon>
        <taxon>Roseobacteraceae</taxon>
        <taxon>Salipiger</taxon>
    </lineage>
</organism>
<feature type="region of interest" description="Disordered" evidence="1">
    <location>
        <begin position="1"/>
        <end position="26"/>
    </location>
</feature>
<reference evidence="2 3" key="1">
    <citation type="journal article" date="2010" name="J. Bacteriol.">
        <title>Genome sequences of Pelagibaca bermudensis HTCC2601T and Maritimibacter alkaliphilus HTCC2654T, the type strains of two marine Roseobacter genera.</title>
        <authorList>
            <person name="Thrash J.C."/>
            <person name="Cho J.C."/>
            <person name="Ferriera S."/>
            <person name="Johnson J."/>
            <person name="Vergin K.L."/>
            <person name="Giovannoni S.J."/>
        </authorList>
    </citation>
    <scope>NUCLEOTIDE SEQUENCE [LARGE SCALE GENOMIC DNA]</scope>
    <source>
        <strain evidence="3">DSM 26914 / JCM 13377 / KCTC 12554 / HTCC2601</strain>
    </source>
</reference>
<name>Q0FVU3_SALBH</name>
<dbReference type="HOGENOM" id="CLU_3416942_0_0_5"/>
<dbReference type="AlphaFoldDB" id="Q0FVU3"/>